<gene>
    <name evidence="1" type="ORF">H9642_05085</name>
</gene>
<keyword evidence="2" id="KW-1185">Reference proteome</keyword>
<dbReference type="EMBL" id="JACSQG010000001">
    <property type="protein sequence ID" value="MBD7976558.1"/>
    <property type="molecule type" value="Genomic_DNA"/>
</dbReference>
<sequence>MARERYTRTNQKLYFAALALESWRAANLLSAVNASGRDQAEREAALFHLHGAVLALCHEIAGYYRMPEAGQIEAFLDAARLTDKPNPELSELAELAGRQNSWLGQLLRAHALLLQPPRETAKVEPATSSSLITAINLGEEEATLTPELLDMWRSELKTLVLRFREGLSEN</sequence>
<proteinExistence type="predicted"/>
<evidence type="ECO:0000313" key="1">
    <source>
        <dbReference type="EMBL" id="MBD7976558.1"/>
    </source>
</evidence>
<dbReference type="RefSeq" id="WP_251835303.1">
    <property type="nucleotide sequence ID" value="NZ_JACSQG010000001.1"/>
</dbReference>
<accession>A0ABR8TM55</accession>
<organism evidence="1 2">
    <name type="scientific">Serpens gallinarum</name>
    <dbReference type="NCBI Taxonomy" id="2763075"/>
    <lineage>
        <taxon>Bacteria</taxon>
        <taxon>Pseudomonadati</taxon>
        <taxon>Pseudomonadota</taxon>
        <taxon>Gammaproteobacteria</taxon>
        <taxon>Pseudomonadales</taxon>
        <taxon>Pseudomonadaceae</taxon>
        <taxon>Pseudomonas</taxon>
    </lineage>
</organism>
<comment type="caution">
    <text evidence="1">The sequence shown here is derived from an EMBL/GenBank/DDBJ whole genome shotgun (WGS) entry which is preliminary data.</text>
</comment>
<reference evidence="1 2" key="1">
    <citation type="submission" date="2020-08" db="EMBL/GenBank/DDBJ databases">
        <title>A Genomic Blueprint of the Chicken Gut Microbiome.</title>
        <authorList>
            <person name="Gilroy R."/>
            <person name="Ravi A."/>
            <person name="Getino M."/>
            <person name="Pursley I."/>
            <person name="Horton D.L."/>
            <person name="Alikhan N.-F."/>
            <person name="Baker D."/>
            <person name="Gharbi K."/>
            <person name="Hall N."/>
            <person name="Watson M."/>
            <person name="Adriaenssens E.M."/>
            <person name="Foster-Nyarko E."/>
            <person name="Jarju S."/>
            <person name="Secka A."/>
            <person name="Antonio M."/>
            <person name="Oren A."/>
            <person name="Chaudhuri R."/>
            <person name="La Ragione R.M."/>
            <person name="Hildebrand F."/>
            <person name="Pallen M.J."/>
        </authorList>
    </citation>
    <scope>NUCLEOTIDE SEQUENCE [LARGE SCALE GENOMIC DNA]</scope>
    <source>
        <strain evidence="1 2">Sa2CUA2</strain>
    </source>
</reference>
<evidence type="ECO:0000313" key="2">
    <source>
        <dbReference type="Proteomes" id="UP000611945"/>
    </source>
</evidence>
<dbReference type="InterPro" id="IPR046493">
    <property type="entry name" value="DUF6586"/>
</dbReference>
<protein>
    <submittedName>
        <fullName evidence="1">PasA protein</fullName>
    </submittedName>
</protein>
<name>A0ABR8TM55_9PSED</name>
<dbReference type="Proteomes" id="UP000611945">
    <property type="component" value="Unassembled WGS sequence"/>
</dbReference>
<dbReference type="Pfam" id="PF20227">
    <property type="entry name" value="DUF6586"/>
    <property type="match status" value="1"/>
</dbReference>